<keyword evidence="1" id="KW-0472">Membrane</keyword>
<feature type="transmembrane region" description="Helical" evidence="1">
    <location>
        <begin position="474"/>
        <end position="497"/>
    </location>
</feature>
<reference evidence="3" key="2">
    <citation type="submission" date="2021-04" db="EMBL/GenBank/DDBJ databases">
        <authorList>
            <person name="Gilroy R."/>
        </authorList>
    </citation>
    <scope>NUCLEOTIDE SEQUENCE</scope>
    <source>
        <strain evidence="3">811</strain>
    </source>
</reference>
<keyword evidence="1" id="KW-0812">Transmembrane</keyword>
<dbReference type="PANTHER" id="PTHR43185">
    <property type="entry name" value="FERROUS IRON TRANSPORT PROTEIN B"/>
    <property type="match status" value="1"/>
</dbReference>
<dbReference type="EMBL" id="DXFX01000071">
    <property type="protein sequence ID" value="HIX07885.1"/>
    <property type="molecule type" value="Genomic_DNA"/>
</dbReference>
<protein>
    <submittedName>
        <fullName evidence="3">Ferrous iron transporter B</fullName>
    </submittedName>
</protein>
<dbReference type="GO" id="GO:0015093">
    <property type="term" value="F:ferrous iron transmembrane transporter activity"/>
    <property type="evidence" value="ECO:0007669"/>
    <property type="project" value="TreeGrafter"/>
</dbReference>
<feature type="transmembrane region" description="Helical" evidence="1">
    <location>
        <begin position="416"/>
        <end position="439"/>
    </location>
</feature>
<keyword evidence="1" id="KW-1133">Transmembrane helix</keyword>
<dbReference type="InterPro" id="IPR030389">
    <property type="entry name" value="G_FEOB_dom"/>
</dbReference>
<feature type="transmembrane region" description="Helical" evidence="1">
    <location>
        <begin position="357"/>
        <end position="383"/>
    </location>
</feature>
<feature type="transmembrane region" description="Helical" evidence="1">
    <location>
        <begin position="538"/>
        <end position="557"/>
    </location>
</feature>
<feature type="transmembrane region" description="Helical" evidence="1">
    <location>
        <begin position="451"/>
        <end position="467"/>
    </location>
</feature>
<organism evidence="3 4">
    <name type="scientific">Candidatus Borkfalkia faecipullorum</name>
    <dbReference type="NCBI Taxonomy" id="2838510"/>
    <lineage>
        <taxon>Bacteria</taxon>
        <taxon>Bacillati</taxon>
        <taxon>Bacillota</taxon>
        <taxon>Clostridia</taxon>
        <taxon>Christensenellales</taxon>
        <taxon>Christensenellaceae</taxon>
        <taxon>Candidatus Borkfalkia</taxon>
    </lineage>
</organism>
<accession>A0A9D2AGC5</accession>
<dbReference type="InterPro" id="IPR011642">
    <property type="entry name" value="Gate_dom"/>
</dbReference>
<dbReference type="GO" id="GO:0005886">
    <property type="term" value="C:plasma membrane"/>
    <property type="evidence" value="ECO:0007669"/>
    <property type="project" value="TreeGrafter"/>
</dbReference>
<dbReference type="GO" id="GO:0005525">
    <property type="term" value="F:GTP binding"/>
    <property type="evidence" value="ECO:0007669"/>
    <property type="project" value="InterPro"/>
</dbReference>
<evidence type="ECO:0000313" key="3">
    <source>
        <dbReference type="EMBL" id="HIX07885.1"/>
    </source>
</evidence>
<comment type="caution">
    <text evidence="3">The sequence shown here is derived from an EMBL/GenBank/DDBJ whole genome shotgun (WGS) entry which is preliminary data.</text>
</comment>
<feature type="transmembrane region" description="Helical" evidence="1">
    <location>
        <begin position="563"/>
        <end position="582"/>
    </location>
</feature>
<dbReference type="PROSITE" id="PS51711">
    <property type="entry name" value="G_FEOB"/>
    <property type="match status" value="1"/>
</dbReference>
<dbReference type="Pfam" id="PF02421">
    <property type="entry name" value="FeoB_N"/>
    <property type="match status" value="1"/>
</dbReference>
<feature type="transmembrane region" description="Helical" evidence="1">
    <location>
        <begin position="193"/>
        <end position="215"/>
    </location>
</feature>
<proteinExistence type="predicted"/>
<gene>
    <name evidence="3" type="ORF">H9741_05410</name>
</gene>
<evidence type="ECO:0000259" key="2">
    <source>
        <dbReference type="PROSITE" id="PS51711"/>
    </source>
</evidence>
<dbReference type="SUPFAM" id="SSF52540">
    <property type="entry name" value="P-loop containing nucleoside triphosphate hydrolases"/>
    <property type="match status" value="1"/>
</dbReference>
<feature type="domain" description="FeoB-type G" evidence="2">
    <location>
        <begin position="1"/>
        <end position="161"/>
    </location>
</feature>
<sequence length="603" mass="64709">MNILFAGNPNCGKSTLFNAVTGAHARTGNWQGVTVGALSRRAKLGKREVTFTDLPGVYSLQAYSLEEKEASAALRGSFDAAVCVADALTLPRSLALLGDILAQGTPVLLVVTMADLLRRRGGFLDEKRLSERLGIPVLLVDSHSKGDVARLRRALEEGAPRRAAPPRQDVLSGIYSAGTAEESRLEKLFYNKYFALPFFLFLLFCTFFFAFAPFMPGALCKDLLENAISALGDLLAESIRSAGAVAAGEFVRALFSGVGMLLSFLPQIFILYLALFLMEESGYLSSLAFMTDGLFSRVGLTGRAVFSVLMGFGCTATAILTTRGLENKSLQTRVVCILAYVSCSAKMPVYLTLCSAFFAHPFFAVVAVYFAGVLIAFGAALALRGGEETFILEIAHLQRPRLRVAAKSLLFSLKQFIIKIVTVVAAFLVVLWFALSFSFTFEYVGADSENSILAMLCRGLCVLFYPMGIRQWQVALAAFSGLVAKESVAGTLALFYGENLTQAMSASSAAAFLLFMMTCSPCVSAIAATAKELGLRRALQIAALQTATAFGAAYLLYALLAGGALVACIAALVLPVAAGILLKGKRHAKIHGTKKGKFKRFHR</sequence>
<dbReference type="Gene3D" id="3.40.50.300">
    <property type="entry name" value="P-loop containing nucleotide triphosphate hydrolases"/>
    <property type="match status" value="1"/>
</dbReference>
<dbReference type="Pfam" id="PF07670">
    <property type="entry name" value="Gate"/>
    <property type="match status" value="2"/>
</dbReference>
<dbReference type="AlphaFoldDB" id="A0A9D2AGC5"/>
<dbReference type="InterPro" id="IPR027417">
    <property type="entry name" value="P-loop_NTPase"/>
</dbReference>
<evidence type="ECO:0000256" key="1">
    <source>
        <dbReference type="SAM" id="Phobius"/>
    </source>
</evidence>
<evidence type="ECO:0000313" key="4">
    <source>
        <dbReference type="Proteomes" id="UP000824204"/>
    </source>
</evidence>
<reference evidence="3" key="1">
    <citation type="journal article" date="2021" name="PeerJ">
        <title>Extensive microbial diversity within the chicken gut microbiome revealed by metagenomics and culture.</title>
        <authorList>
            <person name="Gilroy R."/>
            <person name="Ravi A."/>
            <person name="Getino M."/>
            <person name="Pursley I."/>
            <person name="Horton D.L."/>
            <person name="Alikhan N.F."/>
            <person name="Baker D."/>
            <person name="Gharbi K."/>
            <person name="Hall N."/>
            <person name="Watson M."/>
            <person name="Adriaenssens E.M."/>
            <person name="Foster-Nyarko E."/>
            <person name="Jarju S."/>
            <person name="Secka A."/>
            <person name="Antonio M."/>
            <person name="Oren A."/>
            <person name="Chaudhuri R.R."/>
            <person name="La Ragione R."/>
            <person name="Hildebrand F."/>
            <person name="Pallen M.J."/>
        </authorList>
    </citation>
    <scope>NUCLEOTIDE SEQUENCE</scope>
    <source>
        <strain evidence="3">811</strain>
    </source>
</reference>
<dbReference type="PANTHER" id="PTHR43185:SF1">
    <property type="entry name" value="FE(2+) TRANSPORTER FEOB"/>
    <property type="match status" value="1"/>
</dbReference>
<feature type="transmembrane region" description="Helical" evidence="1">
    <location>
        <begin position="254"/>
        <end position="278"/>
    </location>
</feature>
<feature type="transmembrane region" description="Helical" evidence="1">
    <location>
        <begin position="298"/>
        <end position="320"/>
    </location>
</feature>
<feature type="transmembrane region" description="Helical" evidence="1">
    <location>
        <begin position="332"/>
        <end position="351"/>
    </location>
</feature>
<dbReference type="Proteomes" id="UP000824204">
    <property type="component" value="Unassembled WGS sequence"/>
</dbReference>
<name>A0A9D2AGC5_9FIRM</name>
<feature type="transmembrane region" description="Helical" evidence="1">
    <location>
        <begin position="503"/>
        <end position="526"/>
    </location>
</feature>
<dbReference type="InterPro" id="IPR050860">
    <property type="entry name" value="FeoB_GTPase"/>
</dbReference>